<feature type="chain" id="PRO_5040968375" description="RING-type domain-containing protein" evidence="1">
    <location>
        <begin position="21"/>
        <end position="262"/>
    </location>
</feature>
<dbReference type="EMBL" id="CAOQHR010000008">
    <property type="protein sequence ID" value="CAI6338500.1"/>
    <property type="molecule type" value="Genomic_DNA"/>
</dbReference>
<comment type="caution">
    <text evidence="2">The sequence shown here is derived from an EMBL/GenBank/DDBJ whole genome shotgun (WGS) entry which is preliminary data.</text>
</comment>
<name>A0A9W4UM60_9PLEO</name>
<evidence type="ECO:0000256" key="1">
    <source>
        <dbReference type="SAM" id="SignalP"/>
    </source>
</evidence>
<evidence type="ECO:0000313" key="2">
    <source>
        <dbReference type="EMBL" id="CAI6338500.1"/>
    </source>
</evidence>
<protein>
    <recommendedName>
        <fullName evidence="4">RING-type domain-containing protein</fullName>
    </recommendedName>
</protein>
<evidence type="ECO:0008006" key="4">
    <source>
        <dbReference type="Google" id="ProtNLM"/>
    </source>
</evidence>
<evidence type="ECO:0000313" key="3">
    <source>
        <dbReference type="Proteomes" id="UP001152607"/>
    </source>
</evidence>
<reference evidence="2" key="1">
    <citation type="submission" date="2023-01" db="EMBL/GenBank/DDBJ databases">
        <authorList>
            <person name="Van Ghelder C."/>
            <person name="Rancurel C."/>
        </authorList>
    </citation>
    <scope>NUCLEOTIDE SEQUENCE</scope>
    <source>
        <strain evidence="2">CNCM I-4278</strain>
    </source>
</reference>
<keyword evidence="1" id="KW-0732">Signal</keyword>
<organism evidence="2 3">
    <name type="scientific">Periconia digitata</name>
    <dbReference type="NCBI Taxonomy" id="1303443"/>
    <lineage>
        <taxon>Eukaryota</taxon>
        <taxon>Fungi</taxon>
        <taxon>Dikarya</taxon>
        <taxon>Ascomycota</taxon>
        <taxon>Pezizomycotina</taxon>
        <taxon>Dothideomycetes</taxon>
        <taxon>Pleosporomycetidae</taxon>
        <taxon>Pleosporales</taxon>
        <taxon>Massarineae</taxon>
        <taxon>Periconiaceae</taxon>
        <taxon>Periconia</taxon>
    </lineage>
</organism>
<gene>
    <name evidence="2" type="ORF">PDIGIT_LOCUS11629</name>
</gene>
<keyword evidence="3" id="KW-1185">Reference proteome</keyword>
<dbReference type="AlphaFoldDB" id="A0A9W4UM60"/>
<sequence>MRYLHVFALVSAALVAASPAAPPKSTCNSQCLDSYNECVAEDLVTECYSRVCLVPKCKSCTFCIARLSLGLDGGDAGAEFSHGEECKDTSVCKTPIEVTKNDVVEDTEPPTYEVSTGIESISEGASTSCPKQCFADSRTLCGSPMCMHCRHCWGARKKPPTTVVSANIEARVVVEALHFCPVSCQIPIDGCEGNIECLAVNCKHRCVKCPECLHRAENLLTDQCSVGICSLHARCADEACRTNICSNKECEACPSCTQQMSK</sequence>
<dbReference type="Proteomes" id="UP001152607">
    <property type="component" value="Unassembled WGS sequence"/>
</dbReference>
<accession>A0A9W4UM60</accession>
<proteinExistence type="predicted"/>
<feature type="signal peptide" evidence="1">
    <location>
        <begin position="1"/>
        <end position="20"/>
    </location>
</feature>